<keyword evidence="2" id="KW-0812">Transmembrane</keyword>
<feature type="region of interest" description="Disordered" evidence="1">
    <location>
        <begin position="34"/>
        <end position="82"/>
    </location>
</feature>
<dbReference type="AlphaFoldDB" id="A0AB39QGV1"/>
<evidence type="ECO:0000313" key="3">
    <source>
        <dbReference type="EMBL" id="XDQ41874.1"/>
    </source>
</evidence>
<gene>
    <name evidence="3" type="ORF">AB5J52_06110</name>
</gene>
<proteinExistence type="predicted"/>
<name>A0AB39QGV1_9ACTN</name>
<sequence length="149" mass="15523">MSRRVWTAGALGHLLLVVVLAVCVLVMHTLGHPTSPSTGMGTPSHAPAAALRDGPAVHEAGSADASTGARPTMNTDRSSSAHMPPAPMDMLSLCLAVLLGASFLAALLRAALTRRSDWLARLLAQAPVLLRPNPPPRGPHLTQLSVLRL</sequence>
<evidence type="ECO:0000256" key="1">
    <source>
        <dbReference type="SAM" id="MobiDB-lite"/>
    </source>
</evidence>
<accession>A0AB39QGV1</accession>
<organism evidence="3">
    <name type="scientific">Streptomyces sp. R39</name>
    <dbReference type="NCBI Taxonomy" id="3238631"/>
    <lineage>
        <taxon>Bacteria</taxon>
        <taxon>Bacillati</taxon>
        <taxon>Actinomycetota</taxon>
        <taxon>Actinomycetes</taxon>
        <taxon>Kitasatosporales</taxon>
        <taxon>Streptomycetaceae</taxon>
        <taxon>Streptomyces</taxon>
    </lineage>
</organism>
<feature type="compositionally biased region" description="Polar residues" evidence="1">
    <location>
        <begin position="72"/>
        <end position="81"/>
    </location>
</feature>
<dbReference type="RefSeq" id="WP_369221452.1">
    <property type="nucleotide sequence ID" value="NZ_CP163441.1"/>
</dbReference>
<keyword evidence="2" id="KW-1133">Transmembrane helix</keyword>
<protein>
    <submittedName>
        <fullName evidence="3">Uncharacterized protein</fullName>
    </submittedName>
</protein>
<feature type="transmembrane region" description="Helical" evidence="2">
    <location>
        <begin position="90"/>
        <end position="112"/>
    </location>
</feature>
<evidence type="ECO:0000256" key="2">
    <source>
        <dbReference type="SAM" id="Phobius"/>
    </source>
</evidence>
<keyword evidence="2" id="KW-0472">Membrane</keyword>
<reference evidence="3" key="1">
    <citation type="submission" date="2024-07" db="EMBL/GenBank/DDBJ databases">
        <authorList>
            <person name="Yu S.T."/>
        </authorList>
    </citation>
    <scope>NUCLEOTIDE SEQUENCE</scope>
    <source>
        <strain evidence="3">R39</strain>
    </source>
</reference>
<dbReference type="EMBL" id="CP163441">
    <property type="protein sequence ID" value="XDQ41874.1"/>
    <property type="molecule type" value="Genomic_DNA"/>
</dbReference>